<name>A0AAD4YPX5_PRUDU</name>
<accession>A0AAD4YPX5</accession>
<dbReference type="AlphaFoldDB" id="A0AAD4YPX5"/>
<evidence type="ECO:0000313" key="2">
    <source>
        <dbReference type="EMBL" id="KAI5316283.1"/>
    </source>
</evidence>
<proteinExistence type="predicted"/>
<reference evidence="2 3" key="1">
    <citation type="journal article" date="2022" name="G3 (Bethesda)">
        <title>Whole-genome sequence and methylome profiling of the almond [Prunus dulcis (Mill.) D.A. Webb] cultivar 'Nonpareil'.</title>
        <authorList>
            <person name="D'Amico-Willman K.M."/>
            <person name="Ouma W.Z."/>
            <person name="Meulia T."/>
            <person name="Sideli G.M."/>
            <person name="Gradziel T.M."/>
            <person name="Fresnedo-Ramirez J."/>
        </authorList>
    </citation>
    <scope>NUCLEOTIDE SEQUENCE [LARGE SCALE GENOMIC DNA]</scope>
    <source>
        <strain evidence="2">Clone GOH B32 T37-40</strain>
    </source>
</reference>
<comment type="caution">
    <text evidence="2">The sequence shown here is derived from an EMBL/GenBank/DDBJ whole genome shotgun (WGS) entry which is preliminary data.</text>
</comment>
<sequence length="142" mass="16393">MLQFTAKPAMKEMPSNSLHLLSTWSKLISNSNRLDKAELYGLRSDHQGPRKGRAQENVSKNRPSLPAWLTTDLQIGQINGPHPLLFSIDWEQLLEYWDYDRLLPNSLINLIEFQHELDDDDVLTIDDLDLVPTEMEDSHLEV</sequence>
<evidence type="ECO:0000313" key="3">
    <source>
        <dbReference type="Proteomes" id="UP001054821"/>
    </source>
</evidence>
<dbReference type="EMBL" id="JAJFAZ020000008">
    <property type="protein sequence ID" value="KAI5316283.1"/>
    <property type="molecule type" value="Genomic_DNA"/>
</dbReference>
<protein>
    <submittedName>
        <fullName evidence="2">Uncharacterized protein</fullName>
    </submittedName>
</protein>
<dbReference type="Proteomes" id="UP001054821">
    <property type="component" value="Chromosome 8"/>
</dbReference>
<feature type="region of interest" description="Disordered" evidence="1">
    <location>
        <begin position="40"/>
        <end position="61"/>
    </location>
</feature>
<evidence type="ECO:0000256" key="1">
    <source>
        <dbReference type="SAM" id="MobiDB-lite"/>
    </source>
</evidence>
<keyword evidence="3" id="KW-1185">Reference proteome</keyword>
<organism evidence="2 3">
    <name type="scientific">Prunus dulcis</name>
    <name type="common">Almond</name>
    <name type="synonym">Amygdalus dulcis</name>
    <dbReference type="NCBI Taxonomy" id="3755"/>
    <lineage>
        <taxon>Eukaryota</taxon>
        <taxon>Viridiplantae</taxon>
        <taxon>Streptophyta</taxon>
        <taxon>Embryophyta</taxon>
        <taxon>Tracheophyta</taxon>
        <taxon>Spermatophyta</taxon>
        <taxon>Magnoliopsida</taxon>
        <taxon>eudicotyledons</taxon>
        <taxon>Gunneridae</taxon>
        <taxon>Pentapetalae</taxon>
        <taxon>rosids</taxon>
        <taxon>fabids</taxon>
        <taxon>Rosales</taxon>
        <taxon>Rosaceae</taxon>
        <taxon>Amygdaloideae</taxon>
        <taxon>Amygdaleae</taxon>
        <taxon>Prunus</taxon>
    </lineage>
</organism>
<gene>
    <name evidence="2" type="ORF">L3X38_045459</name>
</gene>